<keyword evidence="1" id="KW-0560">Oxidoreductase</keyword>
<sequence>MVSQSVKLGGSASNISVGKIAHGLMLLTAVSDEQAFEAIKAGVDALPSGVKMFLNTGEFYDKTWGIGNLLLLSRFFEKYPEYAEKTFLSVKGAMKPDGQGLIKPDSSMEYLQHSVDNCQKALGPNKKIDLYEPARIDPKVPFETIMSNLITLRDEGKFGHIGLSECKGSTLRKAYELYPGSVAAVEVEVSAWEYGQEQKDLITAATELGVAVLAYSPLGHGLLTGTIKSSTDLPEGDFRARFDRFKEDNIKANLAIVEGLKAIAGSRKPSITTGQLCIAWVASLGPTMIPLPGSSKATRTLENLEAGDIELTSEEIKAIEKVLADHPVSGERYLGGAANAHLHLWG</sequence>
<dbReference type="GO" id="GO:0005737">
    <property type="term" value="C:cytoplasm"/>
    <property type="evidence" value="ECO:0007669"/>
    <property type="project" value="TreeGrafter"/>
</dbReference>
<dbReference type="Gene3D" id="3.20.20.100">
    <property type="entry name" value="NADP-dependent oxidoreductase domain"/>
    <property type="match status" value="1"/>
</dbReference>
<reference evidence="3 5" key="3">
    <citation type="journal article" date="2023" name="Proc. Natl. Acad. Sci. U.S.A.">
        <title>A global phylogenomic analysis of the shiitake genus Lentinula.</title>
        <authorList>
            <person name="Sierra-Patev S."/>
            <person name="Min B."/>
            <person name="Naranjo-Ortiz M."/>
            <person name="Looney B."/>
            <person name="Konkel Z."/>
            <person name="Slot J.C."/>
            <person name="Sakamoto Y."/>
            <person name="Steenwyk J.L."/>
            <person name="Rokas A."/>
            <person name="Carro J."/>
            <person name="Camarero S."/>
            <person name="Ferreira P."/>
            <person name="Molpeceres G."/>
            <person name="Ruiz-Duenas F.J."/>
            <person name="Serrano A."/>
            <person name="Henrissat B."/>
            <person name="Drula E."/>
            <person name="Hughes K.W."/>
            <person name="Mata J.L."/>
            <person name="Ishikawa N.K."/>
            <person name="Vargas-Isla R."/>
            <person name="Ushijima S."/>
            <person name="Smith C.A."/>
            <person name="Donoghue J."/>
            <person name="Ahrendt S."/>
            <person name="Andreopoulos W."/>
            <person name="He G."/>
            <person name="LaButti K."/>
            <person name="Lipzen A."/>
            <person name="Ng V."/>
            <person name="Riley R."/>
            <person name="Sandor L."/>
            <person name="Barry K."/>
            <person name="Martinez A.T."/>
            <person name="Xiao Y."/>
            <person name="Gibbons J.G."/>
            <person name="Terashima K."/>
            <person name="Grigoriev I.V."/>
            <person name="Hibbett D."/>
        </authorList>
    </citation>
    <scope>NUCLEOTIDE SEQUENCE [LARGE SCALE GENOMIC DNA]</scope>
    <source>
        <strain evidence="3 5">TFB7810</strain>
    </source>
</reference>
<accession>A0AA38PS95</accession>
<protein>
    <submittedName>
        <fullName evidence="3">Aldo/keto reductase</fullName>
    </submittedName>
</protein>
<dbReference type="EMBL" id="MU802160">
    <property type="protein sequence ID" value="KAJ3980758.1"/>
    <property type="molecule type" value="Genomic_DNA"/>
</dbReference>
<evidence type="ECO:0000313" key="5">
    <source>
        <dbReference type="Proteomes" id="UP001142393"/>
    </source>
</evidence>
<dbReference type="AlphaFoldDB" id="A0A9W8U3B3"/>
<dbReference type="CDD" id="cd19077">
    <property type="entry name" value="AKR_AKR8A1-2"/>
    <property type="match status" value="1"/>
</dbReference>
<dbReference type="Pfam" id="PF00248">
    <property type="entry name" value="Aldo_ket_red"/>
    <property type="match status" value="1"/>
</dbReference>
<dbReference type="InterPro" id="IPR036812">
    <property type="entry name" value="NAD(P)_OxRdtase_dom_sf"/>
</dbReference>
<dbReference type="Proteomes" id="UP001163850">
    <property type="component" value="Unassembled WGS sequence"/>
</dbReference>
<dbReference type="GO" id="GO:0016491">
    <property type="term" value="F:oxidoreductase activity"/>
    <property type="evidence" value="ECO:0007669"/>
    <property type="project" value="UniProtKB-KW"/>
</dbReference>
<dbReference type="InterPro" id="IPR023210">
    <property type="entry name" value="NADP_OxRdtase_dom"/>
</dbReference>
<proteinExistence type="predicted"/>
<keyword evidence="5" id="KW-1185">Reference proteome</keyword>
<name>A0A9W8U3B3_9AGAR</name>
<dbReference type="Proteomes" id="UP001142393">
    <property type="component" value="Unassembled WGS sequence"/>
</dbReference>
<dbReference type="PANTHER" id="PTHR43625:SF78">
    <property type="entry name" value="PYRIDOXAL REDUCTASE-RELATED"/>
    <property type="match status" value="1"/>
</dbReference>
<accession>A0A9W8U3B3</accession>
<dbReference type="EMBL" id="JANVFU010000001">
    <property type="protein sequence ID" value="KAJ3750698.1"/>
    <property type="molecule type" value="Genomic_DNA"/>
</dbReference>
<gene>
    <name evidence="3" type="ORF">DFH05DRAFT_1532090</name>
    <name evidence="4" type="ORF">F5890DRAFT_1539735</name>
</gene>
<organism evidence="3 5">
    <name type="scientific">Lentinula detonsa</name>
    <dbReference type="NCBI Taxonomy" id="2804962"/>
    <lineage>
        <taxon>Eukaryota</taxon>
        <taxon>Fungi</taxon>
        <taxon>Dikarya</taxon>
        <taxon>Basidiomycota</taxon>
        <taxon>Agaricomycotina</taxon>
        <taxon>Agaricomycetes</taxon>
        <taxon>Agaricomycetidae</taxon>
        <taxon>Agaricales</taxon>
        <taxon>Marasmiineae</taxon>
        <taxon>Omphalotaceae</taxon>
        <taxon>Lentinula</taxon>
    </lineage>
</organism>
<reference evidence="3" key="1">
    <citation type="submission" date="2022-08" db="EMBL/GenBank/DDBJ databases">
        <authorList>
            <consortium name="DOE Joint Genome Institute"/>
            <person name="Min B."/>
            <person name="Sierra-Patev S."/>
            <person name="Naranjo-Ortiz M."/>
            <person name="Looney B."/>
            <person name="Konkel Z."/>
            <person name="Slot J.C."/>
            <person name="Sakamoto Y."/>
            <person name="Steenwyk J.L."/>
            <person name="Rokas A."/>
            <person name="Carro J."/>
            <person name="Camarero S."/>
            <person name="Ferreira P."/>
            <person name="Molpeceres G."/>
            <person name="Ruiz-duenas F.J."/>
            <person name="Serrano A."/>
            <person name="Henrissat B."/>
            <person name="Drula E."/>
            <person name="Hughes K.W."/>
            <person name="Mata J.L."/>
            <person name="Ishikawa N.K."/>
            <person name="Vargas-Isla R."/>
            <person name="Ushijima S."/>
            <person name="Smith C.A."/>
            <person name="Ahrendt S."/>
            <person name="Andreopoulos W."/>
            <person name="He G."/>
            <person name="LaButti K."/>
            <person name="Lipzen A."/>
            <person name="Ng V."/>
            <person name="Riley R."/>
            <person name="Sandor L."/>
            <person name="Barry K."/>
            <person name="Martinez A.T."/>
            <person name="Xiao Y."/>
            <person name="Gibbons J.G."/>
            <person name="Terashima K."/>
            <person name="Hibbett D.S."/>
            <person name="Grigoriev I.V."/>
        </authorList>
    </citation>
    <scope>NUCLEOTIDE SEQUENCE</scope>
    <source>
        <strain evidence="3">TFB7810</strain>
    </source>
</reference>
<reference evidence="4" key="2">
    <citation type="submission" date="2022-08" db="EMBL/GenBank/DDBJ databases">
        <authorList>
            <consortium name="DOE Joint Genome Institute"/>
            <person name="Min B."/>
            <person name="Riley R."/>
            <person name="Sierra-Patev S."/>
            <person name="Naranjo-Ortiz M."/>
            <person name="Looney B."/>
            <person name="Konkel Z."/>
            <person name="Slot J.C."/>
            <person name="Sakamoto Y."/>
            <person name="Steenwyk J.L."/>
            <person name="Rokas A."/>
            <person name="Carro J."/>
            <person name="Camarero S."/>
            <person name="Ferreira P."/>
            <person name="Molpeceres G."/>
            <person name="Ruiz-Duenas F.J."/>
            <person name="Serrano A."/>
            <person name="Henrissat B."/>
            <person name="Drula E."/>
            <person name="Hughes K.W."/>
            <person name="Mata J.L."/>
            <person name="Ishikawa N.K."/>
            <person name="Vargas-Isla R."/>
            <person name="Ushijima S."/>
            <person name="Smith C.A."/>
            <person name="Ahrendt S."/>
            <person name="Andreopoulos W."/>
            <person name="He G."/>
            <person name="Labutti K."/>
            <person name="Lipzen A."/>
            <person name="Ng V."/>
            <person name="Sandor L."/>
            <person name="Barry K."/>
            <person name="Martinez A.T."/>
            <person name="Xiao Y."/>
            <person name="Gibbons J.G."/>
            <person name="Terashima K."/>
            <person name="Hibbett D.S."/>
            <person name="Grigoriev I.V."/>
        </authorList>
    </citation>
    <scope>NUCLEOTIDE SEQUENCE</scope>
    <source>
        <strain evidence="4">TFB7829</strain>
    </source>
</reference>
<dbReference type="InterPro" id="IPR050791">
    <property type="entry name" value="Aldo-Keto_reductase"/>
</dbReference>
<evidence type="ECO:0000259" key="2">
    <source>
        <dbReference type="Pfam" id="PF00248"/>
    </source>
</evidence>
<evidence type="ECO:0000256" key="1">
    <source>
        <dbReference type="ARBA" id="ARBA00023002"/>
    </source>
</evidence>
<feature type="domain" description="NADP-dependent oxidoreductase" evidence="2">
    <location>
        <begin position="19"/>
        <end position="323"/>
    </location>
</feature>
<evidence type="ECO:0000313" key="3">
    <source>
        <dbReference type="EMBL" id="KAJ3750698.1"/>
    </source>
</evidence>
<evidence type="ECO:0000313" key="4">
    <source>
        <dbReference type="EMBL" id="KAJ3980758.1"/>
    </source>
</evidence>
<dbReference type="PANTHER" id="PTHR43625">
    <property type="entry name" value="AFLATOXIN B1 ALDEHYDE REDUCTASE"/>
    <property type="match status" value="1"/>
</dbReference>
<dbReference type="SUPFAM" id="SSF51430">
    <property type="entry name" value="NAD(P)-linked oxidoreductase"/>
    <property type="match status" value="1"/>
</dbReference>
<comment type="caution">
    <text evidence="3">The sequence shown here is derived from an EMBL/GenBank/DDBJ whole genome shotgun (WGS) entry which is preliminary data.</text>
</comment>